<dbReference type="InterPro" id="IPR000835">
    <property type="entry name" value="HTH_MarR-typ"/>
</dbReference>
<evidence type="ECO:0000256" key="3">
    <source>
        <dbReference type="ARBA" id="ARBA00023163"/>
    </source>
</evidence>
<evidence type="ECO:0000313" key="5">
    <source>
        <dbReference type="EMBL" id="MBE5040151.1"/>
    </source>
</evidence>
<keyword evidence="6" id="KW-1185">Reference proteome</keyword>
<sequence length="151" mass="17981">MQKTRERNFLIVYNSIYKENDQLYHHLARHFGLSDCAFWILYILRETEKIYTQKEICNLLFLSKQTVNSALKKLEKNGYIVLSSNENNKKNKQILLTQTGEKLMQNTIDPILKIEEKAFARFSEKECNLFLNMYHQYLEFLKEEAGELLCS</sequence>
<dbReference type="PROSITE" id="PS01117">
    <property type="entry name" value="HTH_MARR_1"/>
    <property type="match status" value="1"/>
</dbReference>
<keyword evidence="3" id="KW-0804">Transcription</keyword>
<organism evidence="5 6">
    <name type="scientific">Ructibacterium gallinarum</name>
    <dbReference type="NCBI Taxonomy" id="2779355"/>
    <lineage>
        <taxon>Bacteria</taxon>
        <taxon>Bacillati</taxon>
        <taxon>Bacillota</taxon>
        <taxon>Clostridia</taxon>
        <taxon>Eubacteriales</taxon>
        <taxon>Oscillospiraceae</taxon>
        <taxon>Ructibacterium</taxon>
    </lineage>
</organism>
<dbReference type="InterPro" id="IPR036388">
    <property type="entry name" value="WH-like_DNA-bd_sf"/>
</dbReference>
<dbReference type="PANTHER" id="PTHR42756:SF1">
    <property type="entry name" value="TRANSCRIPTIONAL REPRESSOR OF EMRAB OPERON"/>
    <property type="match status" value="1"/>
</dbReference>
<evidence type="ECO:0000256" key="2">
    <source>
        <dbReference type="ARBA" id="ARBA00023125"/>
    </source>
</evidence>
<comment type="caution">
    <text evidence="5">The sequence shown here is derived from an EMBL/GenBank/DDBJ whole genome shotgun (WGS) entry which is preliminary data.</text>
</comment>
<dbReference type="PROSITE" id="PS50995">
    <property type="entry name" value="HTH_MARR_2"/>
    <property type="match status" value="1"/>
</dbReference>
<dbReference type="Gene3D" id="1.10.10.10">
    <property type="entry name" value="Winged helix-like DNA-binding domain superfamily/Winged helix DNA-binding domain"/>
    <property type="match status" value="1"/>
</dbReference>
<dbReference type="GO" id="GO:0003700">
    <property type="term" value="F:DNA-binding transcription factor activity"/>
    <property type="evidence" value="ECO:0007669"/>
    <property type="project" value="InterPro"/>
</dbReference>
<dbReference type="GO" id="GO:0003677">
    <property type="term" value="F:DNA binding"/>
    <property type="evidence" value="ECO:0007669"/>
    <property type="project" value="UniProtKB-KW"/>
</dbReference>
<protein>
    <submittedName>
        <fullName evidence="5">Winged helix-turn-helix transcriptional regulator</fullName>
    </submittedName>
</protein>
<name>A0A9D5R885_9FIRM</name>
<reference evidence="5" key="1">
    <citation type="submission" date="2020-10" db="EMBL/GenBank/DDBJ databases">
        <title>ChiBAC.</title>
        <authorList>
            <person name="Zenner C."/>
            <person name="Hitch T.C.A."/>
            <person name="Clavel T."/>
        </authorList>
    </citation>
    <scope>NUCLEOTIDE SEQUENCE</scope>
    <source>
        <strain evidence="5">DSM 107454</strain>
    </source>
</reference>
<dbReference type="PANTHER" id="PTHR42756">
    <property type="entry name" value="TRANSCRIPTIONAL REGULATOR, MARR"/>
    <property type="match status" value="1"/>
</dbReference>
<feature type="domain" description="HTH marR-type" evidence="4">
    <location>
        <begin position="1"/>
        <end position="139"/>
    </location>
</feature>
<keyword evidence="1" id="KW-0805">Transcription regulation</keyword>
<evidence type="ECO:0000259" key="4">
    <source>
        <dbReference type="PROSITE" id="PS50995"/>
    </source>
</evidence>
<dbReference type="AlphaFoldDB" id="A0A9D5R885"/>
<evidence type="ECO:0000313" key="6">
    <source>
        <dbReference type="Proteomes" id="UP000806542"/>
    </source>
</evidence>
<dbReference type="Pfam" id="PF12802">
    <property type="entry name" value="MarR_2"/>
    <property type="match status" value="1"/>
</dbReference>
<dbReference type="InterPro" id="IPR036390">
    <property type="entry name" value="WH_DNA-bd_sf"/>
</dbReference>
<evidence type="ECO:0000256" key="1">
    <source>
        <dbReference type="ARBA" id="ARBA00023015"/>
    </source>
</evidence>
<dbReference type="SMART" id="SM00347">
    <property type="entry name" value="HTH_MARR"/>
    <property type="match status" value="1"/>
</dbReference>
<accession>A0A9D5R885</accession>
<dbReference type="InterPro" id="IPR023187">
    <property type="entry name" value="Tscrpt_reg_MarR-type_CS"/>
</dbReference>
<proteinExistence type="predicted"/>
<dbReference type="EMBL" id="JADCKB010000011">
    <property type="protein sequence ID" value="MBE5040151.1"/>
    <property type="molecule type" value="Genomic_DNA"/>
</dbReference>
<gene>
    <name evidence="5" type="ORF">INF28_06715</name>
</gene>
<dbReference type="SUPFAM" id="SSF46785">
    <property type="entry name" value="Winged helix' DNA-binding domain"/>
    <property type="match status" value="1"/>
</dbReference>
<dbReference type="RefSeq" id="WP_226392697.1">
    <property type="nucleotide sequence ID" value="NZ_JADCKB010000011.1"/>
</dbReference>
<keyword evidence="2" id="KW-0238">DNA-binding</keyword>
<dbReference type="Proteomes" id="UP000806542">
    <property type="component" value="Unassembled WGS sequence"/>
</dbReference>